<evidence type="ECO:0000256" key="7">
    <source>
        <dbReference type="ARBA" id="ARBA00023136"/>
    </source>
</evidence>
<dbReference type="PANTHER" id="PTHR21137:SF35">
    <property type="entry name" value="ODORANT RECEPTOR 19A-RELATED"/>
    <property type="match status" value="1"/>
</dbReference>
<evidence type="ECO:0000256" key="4">
    <source>
        <dbReference type="ARBA" id="ARBA00022692"/>
    </source>
</evidence>
<dbReference type="PANTHER" id="PTHR21137">
    <property type="entry name" value="ODORANT RECEPTOR"/>
    <property type="match status" value="1"/>
</dbReference>
<keyword evidence="3" id="KW-0716">Sensory transduction</keyword>
<keyword evidence="4 10" id="KW-0812">Transmembrane</keyword>
<dbReference type="Proteomes" id="UP001152799">
    <property type="component" value="Chromosome 10"/>
</dbReference>
<dbReference type="GO" id="GO:0007165">
    <property type="term" value="P:signal transduction"/>
    <property type="evidence" value="ECO:0007669"/>
    <property type="project" value="UniProtKB-KW"/>
</dbReference>
<keyword evidence="12" id="KW-1185">Reference proteome</keyword>
<gene>
    <name evidence="11" type="ORF">CEUTPL_LOCUS2473</name>
</gene>
<keyword evidence="5" id="KW-0552">Olfaction</keyword>
<keyword evidence="2" id="KW-1003">Cell membrane</keyword>
<dbReference type="GO" id="GO:0005886">
    <property type="term" value="C:plasma membrane"/>
    <property type="evidence" value="ECO:0007669"/>
    <property type="project" value="UniProtKB-SubCell"/>
</dbReference>
<comment type="subcellular location">
    <subcellularLocation>
        <location evidence="1">Cell membrane</location>
        <topology evidence="1">Multi-pass membrane protein</topology>
    </subcellularLocation>
</comment>
<evidence type="ECO:0000256" key="8">
    <source>
        <dbReference type="ARBA" id="ARBA00023170"/>
    </source>
</evidence>
<dbReference type="AlphaFoldDB" id="A0A9N9MEY7"/>
<dbReference type="InterPro" id="IPR004117">
    <property type="entry name" value="7tm6_olfct_rcpt"/>
</dbReference>
<evidence type="ECO:0000313" key="11">
    <source>
        <dbReference type="EMBL" id="CAG9761780.1"/>
    </source>
</evidence>
<dbReference type="EMBL" id="OU892286">
    <property type="protein sequence ID" value="CAG9761780.1"/>
    <property type="molecule type" value="Genomic_DNA"/>
</dbReference>
<keyword evidence="7 10" id="KW-0472">Membrane</keyword>
<organism evidence="11 12">
    <name type="scientific">Ceutorhynchus assimilis</name>
    <name type="common">cabbage seed weevil</name>
    <dbReference type="NCBI Taxonomy" id="467358"/>
    <lineage>
        <taxon>Eukaryota</taxon>
        <taxon>Metazoa</taxon>
        <taxon>Ecdysozoa</taxon>
        <taxon>Arthropoda</taxon>
        <taxon>Hexapoda</taxon>
        <taxon>Insecta</taxon>
        <taxon>Pterygota</taxon>
        <taxon>Neoptera</taxon>
        <taxon>Endopterygota</taxon>
        <taxon>Coleoptera</taxon>
        <taxon>Polyphaga</taxon>
        <taxon>Cucujiformia</taxon>
        <taxon>Curculionidae</taxon>
        <taxon>Ceutorhynchinae</taxon>
        <taxon>Ceutorhynchus</taxon>
    </lineage>
</organism>
<name>A0A9N9MEY7_9CUCU</name>
<feature type="transmembrane region" description="Helical" evidence="10">
    <location>
        <begin position="6"/>
        <end position="28"/>
    </location>
</feature>
<protein>
    <submittedName>
        <fullName evidence="11">Uncharacterized protein</fullName>
    </submittedName>
</protein>
<keyword evidence="8" id="KW-0675">Receptor</keyword>
<evidence type="ECO:0000256" key="2">
    <source>
        <dbReference type="ARBA" id="ARBA00022475"/>
    </source>
</evidence>
<evidence type="ECO:0000256" key="6">
    <source>
        <dbReference type="ARBA" id="ARBA00022989"/>
    </source>
</evidence>
<sequence>MRSSIQVSFQLIIYIILEDIYFICIRFVKSLNQRTNHVMLLEFVLNSVSLASGTIQLVLANSASGLLSVLSIVVLVLVQIFVLAWSANEISIAGLSIADAVAASKWEEQTKQVKSLLLVMMMRAQIPIGLTAGPFFQMITNSALMTVKVAYSYMANNYQ</sequence>
<evidence type="ECO:0000256" key="10">
    <source>
        <dbReference type="SAM" id="Phobius"/>
    </source>
</evidence>
<feature type="transmembrane region" description="Helical" evidence="10">
    <location>
        <begin position="65"/>
        <end position="85"/>
    </location>
</feature>
<dbReference type="GO" id="GO:0005549">
    <property type="term" value="F:odorant binding"/>
    <property type="evidence" value="ECO:0007669"/>
    <property type="project" value="InterPro"/>
</dbReference>
<proteinExistence type="predicted"/>
<evidence type="ECO:0000256" key="9">
    <source>
        <dbReference type="ARBA" id="ARBA00023224"/>
    </source>
</evidence>
<evidence type="ECO:0000256" key="5">
    <source>
        <dbReference type="ARBA" id="ARBA00022725"/>
    </source>
</evidence>
<accession>A0A9N9MEY7</accession>
<keyword evidence="9" id="KW-0807">Transducer</keyword>
<evidence type="ECO:0000313" key="12">
    <source>
        <dbReference type="Proteomes" id="UP001152799"/>
    </source>
</evidence>
<keyword evidence="6 10" id="KW-1133">Transmembrane helix</keyword>
<evidence type="ECO:0000256" key="1">
    <source>
        <dbReference type="ARBA" id="ARBA00004651"/>
    </source>
</evidence>
<dbReference type="OrthoDB" id="8196465at2759"/>
<reference evidence="11" key="1">
    <citation type="submission" date="2022-01" db="EMBL/GenBank/DDBJ databases">
        <authorList>
            <person name="King R."/>
        </authorList>
    </citation>
    <scope>NUCLEOTIDE SEQUENCE</scope>
</reference>
<dbReference type="GO" id="GO:0004984">
    <property type="term" value="F:olfactory receptor activity"/>
    <property type="evidence" value="ECO:0007669"/>
    <property type="project" value="InterPro"/>
</dbReference>
<evidence type="ECO:0000256" key="3">
    <source>
        <dbReference type="ARBA" id="ARBA00022606"/>
    </source>
</evidence>
<dbReference type="Pfam" id="PF02949">
    <property type="entry name" value="7tm_6"/>
    <property type="match status" value="1"/>
</dbReference>
<feature type="transmembrane region" description="Helical" evidence="10">
    <location>
        <begin position="40"/>
        <end position="59"/>
    </location>
</feature>